<dbReference type="Gene3D" id="3.40.50.1000">
    <property type="entry name" value="HAD superfamily/HAD-like"/>
    <property type="match status" value="1"/>
</dbReference>
<dbReference type="Pfam" id="PF00702">
    <property type="entry name" value="Hydrolase"/>
    <property type="match status" value="1"/>
</dbReference>
<protein>
    <submittedName>
        <fullName evidence="3">HAD-superfamily hydrolase, subfamily IA, variant 3</fullName>
    </submittedName>
</protein>
<dbReference type="InterPro" id="IPR023214">
    <property type="entry name" value="HAD_sf"/>
</dbReference>
<dbReference type="GO" id="GO:0016787">
    <property type="term" value="F:hydrolase activity"/>
    <property type="evidence" value="ECO:0007669"/>
    <property type="project" value="UniProtKB-KW"/>
</dbReference>
<dbReference type="SFLD" id="SFLDG01129">
    <property type="entry name" value="C1.5:_HAD__Beta-PGM__Phosphata"/>
    <property type="match status" value="1"/>
</dbReference>
<feature type="region of interest" description="Disordered" evidence="2">
    <location>
        <begin position="1"/>
        <end position="93"/>
    </location>
</feature>
<dbReference type="SUPFAM" id="SSF56784">
    <property type="entry name" value="HAD-like"/>
    <property type="match status" value="1"/>
</dbReference>
<dbReference type="InterPro" id="IPR051540">
    <property type="entry name" value="S-2-haloacid_dehalogenase"/>
</dbReference>
<gene>
    <name evidence="3" type="ordered locus">Tmar_0735</name>
</gene>
<dbReference type="InterPro" id="IPR036412">
    <property type="entry name" value="HAD-like_sf"/>
</dbReference>
<dbReference type="PRINTS" id="PR00413">
    <property type="entry name" value="HADHALOGNASE"/>
</dbReference>
<dbReference type="EMBL" id="CP002344">
    <property type="protein sequence ID" value="ADU50850.1"/>
    <property type="molecule type" value="Genomic_DNA"/>
</dbReference>
<name>E6SI72_THEM7</name>
<keyword evidence="1 3" id="KW-0378">Hydrolase</keyword>
<organism evidence="3 4">
    <name type="scientific">Thermaerobacter marianensis (strain ATCC 700841 / DSM 12885 / JCM 10246 / 7p75a)</name>
    <dbReference type="NCBI Taxonomy" id="644966"/>
    <lineage>
        <taxon>Bacteria</taxon>
        <taxon>Bacillati</taxon>
        <taxon>Bacillota</taxon>
        <taxon>Clostridia</taxon>
        <taxon>Eubacteriales</taxon>
        <taxon>Clostridiales Family XVII. Incertae Sedis</taxon>
        <taxon>Thermaerobacter</taxon>
    </lineage>
</organism>
<keyword evidence="4" id="KW-1185">Reference proteome</keyword>
<dbReference type="Proteomes" id="UP000008915">
    <property type="component" value="Chromosome"/>
</dbReference>
<dbReference type="PANTHER" id="PTHR43316">
    <property type="entry name" value="HYDROLASE, HALOACID DELAHOGENASE-RELATED"/>
    <property type="match status" value="1"/>
</dbReference>
<evidence type="ECO:0000313" key="4">
    <source>
        <dbReference type="Proteomes" id="UP000008915"/>
    </source>
</evidence>
<dbReference type="InterPro" id="IPR006439">
    <property type="entry name" value="HAD-SF_hydro_IA"/>
</dbReference>
<dbReference type="SFLD" id="SFLDS00003">
    <property type="entry name" value="Haloacid_Dehalogenase"/>
    <property type="match status" value="1"/>
</dbReference>
<dbReference type="STRING" id="644966.Tmar_0735"/>
<proteinExistence type="predicted"/>
<dbReference type="PANTHER" id="PTHR43316:SF3">
    <property type="entry name" value="HALOACID DEHALOGENASE, TYPE II (AFU_ORTHOLOGUE AFUA_2G07750)-RELATED"/>
    <property type="match status" value="1"/>
</dbReference>
<dbReference type="AlphaFoldDB" id="E6SI72"/>
<accession>E6SI72</accession>
<dbReference type="eggNOG" id="COG0637">
    <property type="taxonomic scope" value="Bacteria"/>
</dbReference>
<evidence type="ECO:0000256" key="1">
    <source>
        <dbReference type="ARBA" id="ARBA00022801"/>
    </source>
</evidence>
<dbReference type="HOGENOM" id="CLU_064956_0_0_9"/>
<evidence type="ECO:0000256" key="2">
    <source>
        <dbReference type="SAM" id="MobiDB-lite"/>
    </source>
</evidence>
<sequence>MPDAEAPDAGCQDAPSIGGAAPASAAGELASTAGPSFAGDAPPSPGGRAGAATVSAAPTSTGVVAAEPQAKSAPAAGRAGGPQILQGPGGSRILQGPGGPIEAVLFDLDGTLLELDMDRFLPVYLQRLAAWVADLFDPEDFLRQLIRATTAVMQNRDRSRTNHELLYEVLWAGLDPARHPGARREQRQAALARFDRFYREQFPQLQFMARRRPEAAAVVDAARARGWKVVLATNPIFPWLAIAERLRWAGLEPDRFDLVTVLENMHSCKPQPDYYLEIAGRIGVEPGRCLMVGNDLRDDIAPARVAGMAVYVVEGMVLHEGEPGAAGAPRGTLGHLLQQFGKSGGTGNIFANQATLHGNNAALQ</sequence>
<feature type="compositionally biased region" description="Low complexity" evidence="2">
    <location>
        <begin position="65"/>
        <end position="76"/>
    </location>
</feature>
<reference evidence="3 4" key="1">
    <citation type="journal article" date="2010" name="Stand. Genomic Sci.">
        <title>Complete genome sequence of Thermaerobacter marianensis type strain (7p75a).</title>
        <authorList>
            <person name="Han C."/>
            <person name="Gu W."/>
            <person name="Zhang X."/>
            <person name="Lapidus A."/>
            <person name="Nolan M."/>
            <person name="Copeland A."/>
            <person name="Lucas S."/>
            <person name="Del Rio T.G."/>
            <person name="Tice H."/>
            <person name="Cheng J.F."/>
            <person name="Tapia R."/>
            <person name="Goodwin L."/>
            <person name="Pitluck S."/>
            <person name="Pagani I."/>
            <person name="Ivanova N."/>
            <person name="Mavromatis K."/>
            <person name="Mikhailova N."/>
            <person name="Pati A."/>
            <person name="Chen A."/>
            <person name="Palaniappan K."/>
            <person name="Land M."/>
            <person name="Hauser L."/>
            <person name="Chang Y.J."/>
            <person name="Jeffries C.D."/>
            <person name="Schneider S."/>
            <person name="Rohde M."/>
            <person name="Goker M."/>
            <person name="Pukall R."/>
            <person name="Woyke T."/>
            <person name="Bristow J."/>
            <person name="Eisen J.A."/>
            <person name="Markowitz V."/>
            <person name="Hugenholtz P."/>
            <person name="Kyrpides N.C."/>
            <person name="Klenk H.P."/>
            <person name="Detter J.C."/>
        </authorList>
    </citation>
    <scope>NUCLEOTIDE SEQUENCE [LARGE SCALE GENOMIC DNA]</scope>
    <source>
        <strain evidence="4">ATCC 700841 / DSM 12885 / JCM 10246 / 7p75a</strain>
    </source>
</reference>
<reference evidence="4" key="2">
    <citation type="journal article" date="2010" name="Stand. Genomic Sci.">
        <title>Complete genome sequence of Thermaerobacter marianensis type strain (7p75aT).</title>
        <authorList>
            <person name="Han C."/>
            <person name="Gu W."/>
            <person name="Zhang X."/>
            <person name="Lapidus A."/>
            <person name="Nolan M."/>
            <person name="Copeland A."/>
            <person name="Lucas S."/>
            <person name="Glavina Del Rio T."/>
            <person name="Tice H."/>
            <person name="Cheng J."/>
            <person name="Tapia R."/>
            <person name="Goodwin L."/>
            <person name="Pitluck S."/>
            <person name="Pagani I."/>
            <person name="Ivanova N."/>
            <person name="Mavromatis K."/>
            <person name="Mikhailova N."/>
            <person name="Pati A."/>
            <person name="Chen A."/>
            <person name="Palaniappan K."/>
            <person name="Land M."/>
            <person name="Hauser L."/>
            <person name="Chang Y."/>
            <person name="Jeffries C."/>
            <person name="Schneider S."/>
            <person name="Rohde M."/>
            <person name="Goker M."/>
            <person name="Pukall R."/>
            <person name="Woyke T."/>
            <person name="Bristow J."/>
            <person name="Eisen J."/>
            <person name="Markowitz V."/>
            <person name="Hugenholtz P."/>
            <person name="Kyrpides N."/>
            <person name="Klenk H."/>
            <person name="Detter J."/>
        </authorList>
    </citation>
    <scope>NUCLEOTIDE SEQUENCE [LARGE SCALE GENOMIC DNA]</scope>
    <source>
        <strain evidence="4">ATCC 700841 / DSM 12885 / JCM 10246 / 7p75a</strain>
    </source>
</reference>
<evidence type="ECO:0000313" key="3">
    <source>
        <dbReference type="EMBL" id="ADU50850.1"/>
    </source>
</evidence>
<feature type="compositionally biased region" description="Low complexity" evidence="2">
    <location>
        <begin position="14"/>
        <end position="41"/>
    </location>
</feature>
<dbReference type="KEGG" id="tmr:Tmar_0735"/>